<feature type="transmembrane region" description="Helical" evidence="6">
    <location>
        <begin position="382"/>
        <end position="402"/>
    </location>
</feature>
<dbReference type="InterPro" id="IPR011701">
    <property type="entry name" value="MFS"/>
</dbReference>
<evidence type="ECO:0000256" key="3">
    <source>
        <dbReference type="ARBA" id="ARBA00022989"/>
    </source>
</evidence>
<feature type="transmembrane region" description="Helical" evidence="6">
    <location>
        <begin position="345"/>
        <end position="362"/>
    </location>
</feature>
<feature type="compositionally biased region" description="Polar residues" evidence="5">
    <location>
        <begin position="256"/>
        <end position="266"/>
    </location>
</feature>
<feature type="transmembrane region" description="Helical" evidence="6">
    <location>
        <begin position="414"/>
        <end position="437"/>
    </location>
</feature>
<feature type="region of interest" description="Disordered" evidence="5">
    <location>
        <begin position="295"/>
        <end position="331"/>
    </location>
</feature>
<comment type="subcellular location">
    <subcellularLocation>
        <location evidence="1">Membrane</location>
        <topology evidence="1">Multi-pass membrane protein</topology>
    </subcellularLocation>
</comment>
<proteinExistence type="predicted"/>
<dbReference type="Pfam" id="PF07690">
    <property type="entry name" value="MFS_1"/>
    <property type="match status" value="1"/>
</dbReference>
<feature type="transmembrane region" description="Helical" evidence="6">
    <location>
        <begin position="443"/>
        <end position="464"/>
    </location>
</feature>
<protein>
    <submittedName>
        <fullName evidence="7">Oidioi.mRNA.OKI2018_I69.PAR.g13172.t1.cds</fullName>
    </submittedName>
</protein>
<dbReference type="Proteomes" id="UP001158576">
    <property type="component" value="Chromosome PAR"/>
</dbReference>
<name>A0ABN7S409_OIKDI</name>
<evidence type="ECO:0000313" key="7">
    <source>
        <dbReference type="EMBL" id="CAG5091631.1"/>
    </source>
</evidence>
<keyword evidence="3 6" id="KW-1133">Transmembrane helix</keyword>
<evidence type="ECO:0000256" key="6">
    <source>
        <dbReference type="SAM" id="Phobius"/>
    </source>
</evidence>
<reference evidence="7 8" key="1">
    <citation type="submission" date="2021-04" db="EMBL/GenBank/DDBJ databases">
        <authorList>
            <person name="Bliznina A."/>
        </authorList>
    </citation>
    <scope>NUCLEOTIDE SEQUENCE [LARGE SCALE GENOMIC DNA]</scope>
</reference>
<evidence type="ECO:0000313" key="8">
    <source>
        <dbReference type="Proteomes" id="UP001158576"/>
    </source>
</evidence>
<feature type="region of interest" description="Disordered" evidence="5">
    <location>
        <begin position="237"/>
        <end position="266"/>
    </location>
</feature>
<dbReference type="PANTHER" id="PTHR23510:SF16">
    <property type="entry name" value="MAJOR FACILITATOR SUPERFAMILY (MFS) PROFILE DOMAIN-CONTAINING PROTEIN"/>
    <property type="match status" value="1"/>
</dbReference>
<feature type="transmembrane region" description="Helical" evidence="6">
    <location>
        <begin position="78"/>
        <end position="97"/>
    </location>
</feature>
<keyword evidence="4 6" id="KW-0472">Membrane</keyword>
<dbReference type="PANTHER" id="PTHR23510">
    <property type="entry name" value="INNER MEMBRANE TRANSPORT PROTEIN YAJR"/>
    <property type="match status" value="1"/>
</dbReference>
<keyword evidence="2 6" id="KW-0812">Transmembrane</keyword>
<evidence type="ECO:0000256" key="1">
    <source>
        <dbReference type="ARBA" id="ARBA00004141"/>
    </source>
</evidence>
<feature type="transmembrane region" description="Helical" evidence="6">
    <location>
        <begin position="46"/>
        <end position="66"/>
    </location>
</feature>
<feature type="transmembrane region" description="Helical" evidence="6">
    <location>
        <begin position="212"/>
        <end position="230"/>
    </location>
</feature>
<dbReference type="InterPro" id="IPR051068">
    <property type="entry name" value="MFS_Domain-Containing_Protein"/>
</dbReference>
<dbReference type="Gene3D" id="1.20.1250.20">
    <property type="entry name" value="MFS general substrate transporter like domains"/>
    <property type="match status" value="1"/>
</dbReference>
<evidence type="ECO:0000256" key="4">
    <source>
        <dbReference type="ARBA" id="ARBA00023136"/>
    </source>
</evidence>
<dbReference type="SUPFAM" id="SSF103473">
    <property type="entry name" value="MFS general substrate transporter"/>
    <property type="match status" value="1"/>
</dbReference>
<keyword evidence="8" id="KW-1185">Reference proteome</keyword>
<feature type="transmembrane region" description="Helical" evidence="6">
    <location>
        <begin position="12"/>
        <end position="34"/>
    </location>
</feature>
<feature type="transmembrane region" description="Helical" evidence="6">
    <location>
        <begin position="103"/>
        <end position="125"/>
    </location>
</feature>
<accession>A0ABN7S409</accession>
<evidence type="ECO:0000256" key="5">
    <source>
        <dbReference type="SAM" id="MobiDB-lite"/>
    </source>
</evidence>
<dbReference type="InterPro" id="IPR036259">
    <property type="entry name" value="MFS_trans_sf"/>
</dbReference>
<evidence type="ECO:0000256" key="2">
    <source>
        <dbReference type="ARBA" id="ARBA00022692"/>
    </source>
</evidence>
<dbReference type="EMBL" id="OU015568">
    <property type="protein sequence ID" value="CAG5091631.1"/>
    <property type="molecule type" value="Genomic_DNA"/>
</dbReference>
<sequence>MKTSTNIRSVIFKVLVYFLFFFIGMEYVLVLPSLNGHLKSINVESSWVGTCIAMVNLAALITATPIGKLADYLQSSRIMGLFAISCSLAGNLVYLCVPSLPFIIISRILSGIGSGLEPILFGFLGRSCSSKDRSAVFSRHMLAREMGIIFGPALNLAYNSIDFTLYCNRECPEDSSANALQFFKQNSTCVNSPTPEGCDDDIIRINEFNMPALFLSCSWTVLLLLFLAYYQEPASPVEGSSTESLPPAEGFELPSTEESGLSPKSAQNITVDGSALMESIRSLIDNPYTSLTVSNHSLGASPRKRSDKEAIKPSSPLLESEENDVISSGKTSTSSVKFSPLTEQFVVIMMSSFCVMFLESAMEASLTPMTYKFFLWETQQNSLCYVYLGVCCLIGYIALMLLQGHSKVKLMDRTALLIGAIGVGSAQLIGFFTFPLGYFGAPWIFPVFMGVLALCLATLPFMLVPPASLMSKTVPQDKQATLQAVRMSFQKVRKFHIKEANL</sequence>
<gene>
    <name evidence="7" type="ORF">OKIOD_LOCUS4730</name>
</gene>
<organism evidence="7 8">
    <name type="scientific">Oikopleura dioica</name>
    <name type="common">Tunicate</name>
    <dbReference type="NCBI Taxonomy" id="34765"/>
    <lineage>
        <taxon>Eukaryota</taxon>
        <taxon>Metazoa</taxon>
        <taxon>Chordata</taxon>
        <taxon>Tunicata</taxon>
        <taxon>Appendicularia</taxon>
        <taxon>Copelata</taxon>
        <taxon>Oikopleuridae</taxon>
        <taxon>Oikopleura</taxon>
    </lineage>
</organism>